<evidence type="ECO:0000313" key="4">
    <source>
        <dbReference type="Proteomes" id="UP000266841"/>
    </source>
</evidence>
<dbReference type="Pfam" id="PF00188">
    <property type="entry name" value="CAP"/>
    <property type="match status" value="1"/>
</dbReference>
<comment type="caution">
    <text evidence="3">The sequence shown here is derived from an EMBL/GenBank/DDBJ whole genome shotgun (WGS) entry which is preliminary data.</text>
</comment>
<reference evidence="3 4" key="1">
    <citation type="journal article" date="2012" name="Genome Biol.">
        <title>Genome and low-iron response of an oceanic diatom adapted to chronic iron limitation.</title>
        <authorList>
            <person name="Lommer M."/>
            <person name="Specht M."/>
            <person name="Roy A.S."/>
            <person name="Kraemer L."/>
            <person name="Andreson R."/>
            <person name="Gutowska M.A."/>
            <person name="Wolf J."/>
            <person name="Bergner S.V."/>
            <person name="Schilhabel M.B."/>
            <person name="Klostermeier U.C."/>
            <person name="Beiko R.G."/>
            <person name="Rosenstiel P."/>
            <person name="Hippler M."/>
            <person name="Laroche J."/>
        </authorList>
    </citation>
    <scope>NUCLEOTIDE SEQUENCE [LARGE SCALE GENOMIC DNA]</scope>
    <source>
        <strain evidence="3 4">CCMP1005</strain>
    </source>
</reference>
<evidence type="ECO:0000313" key="3">
    <source>
        <dbReference type="EMBL" id="EJK77166.1"/>
    </source>
</evidence>
<proteinExistence type="predicted"/>
<dbReference type="InterPro" id="IPR035940">
    <property type="entry name" value="CAP_sf"/>
</dbReference>
<evidence type="ECO:0000259" key="2">
    <source>
        <dbReference type="Pfam" id="PF00188"/>
    </source>
</evidence>
<dbReference type="Gene3D" id="3.40.33.10">
    <property type="entry name" value="CAP"/>
    <property type="match status" value="1"/>
</dbReference>
<dbReference type="EMBL" id="AGNL01001227">
    <property type="protein sequence ID" value="EJK77166.1"/>
    <property type="molecule type" value="Genomic_DNA"/>
</dbReference>
<sequence>MVDEPLSGEDCKCRAVVEDDNPIMVVEGELDLELMIPQEEEGGTPTWHPTAQISFSRKHKAYPMPSTSPTEKPTVKSQSIALQPDQRACITVEECDSKRKDLGFTRFSPSSSYTTKGCFFKRDKAYFGIGGSGEDLETTPLQGQKQRIWCDRDQANSLSTGDTNCVDIKLRTDKYGQETALNFVRVQDSEVLLDYPVGSLESETTYSKRICAERGKYKLTVYDNTAGICCSYGRGRYSLSKSGFEVVYGGQFRDVKASHIVLLGYDPELSDQDSKWLEAHNRRRQMFHELHGEQFRPLHWSPSLAEDASRWADKLLETCKITREPNLQDGENISVKSYGGGVNAAAAKESPDSILIRWADTYLVFLLFLLGPADNQRSDIVPSLLVVRHVTPIAERESARLPASAVHLLRTLIDRIHRRDLRAVQVDLVVDLSVEKTGCASSEGLVPTTDSTDDGTKAEAEAITANAIKVFMVPAVYRKNAKGVGGFGYVMTDDYELLDVARRRRPVARRVLADAAPSAPCVRCGAVVAACGGGELGLKATNLPAPPFTLCTAQVQRQSTGSNPARAPPPEMPTCPGRDSSDTSDTSPHGAHGHGHNSLFPPRPSASRCSRISTLHPTPPAMTFGSLDLGSRRGLPAAVASDPRGRAPPSGIAYRRYRIVDSPQSDDSVSLEPRKEWAIATERSSLAALYRPPIDSHRQCTPKPVACGVHARGYIVDRRNNHTNLGFSSLHQERQTQPLRSEAARGGAGSGAYIGTCCSSSDTLSDGETKRDFRRKLAWWKRQGSQTS</sequence>
<dbReference type="AlphaFoldDB" id="K0TNI9"/>
<feature type="region of interest" description="Disordered" evidence="1">
    <location>
        <begin position="555"/>
        <end position="629"/>
    </location>
</feature>
<feature type="domain" description="SCP" evidence="2">
    <location>
        <begin position="277"/>
        <end position="360"/>
    </location>
</feature>
<keyword evidence="4" id="KW-1185">Reference proteome</keyword>
<dbReference type="SUPFAM" id="SSF55797">
    <property type="entry name" value="PR-1-like"/>
    <property type="match status" value="1"/>
</dbReference>
<dbReference type="Proteomes" id="UP000266841">
    <property type="component" value="Unassembled WGS sequence"/>
</dbReference>
<evidence type="ECO:0000256" key="1">
    <source>
        <dbReference type="SAM" id="MobiDB-lite"/>
    </source>
</evidence>
<gene>
    <name evidence="3" type="ORF">THAOC_01021</name>
</gene>
<accession>K0TNI9</accession>
<dbReference type="InterPro" id="IPR014044">
    <property type="entry name" value="CAP_dom"/>
</dbReference>
<name>K0TNI9_THAOC</name>
<organism evidence="3 4">
    <name type="scientific">Thalassiosira oceanica</name>
    <name type="common">Marine diatom</name>
    <dbReference type="NCBI Taxonomy" id="159749"/>
    <lineage>
        <taxon>Eukaryota</taxon>
        <taxon>Sar</taxon>
        <taxon>Stramenopiles</taxon>
        <taxon>Ochrophyta</taxon>
        <taxon>Bacillariophyta</taxon>
        <taxon>Coscinodiscophyceae</taxon>
        <taxon>Thalassiosirophycidae</taxon>
        <taxon>Thalassiosirales</taxon>
        <taxon>Thalassiosiraceae</taxon>
        <taxon>Thalassiosira</taxon>
    </lineage>
</organism>
<protein>
    <recommendedName>
        <fullName evidence="2">SCP domain-containing protein</fullName>
    </recommendedName>
</protein>
<feature type="compositionally biased region" description="Polar residues" evidence="1">
    <location>
        <begin position="607"/>
        <end position="616"/>
    </location>
</feature>